<dbReference type="InterPro" id="IPR023577">
    <property type="entry name" value="CYTH_domain"/>
</dbReference>
<reference evidence="3 4" key="1">
    <citation type="submission" date="2024-09" db="EMBL/GenBank/DDBJ databases">
        <authorList>
            <person name="Sun Q."/>
            <person name="Mori K."/>
        </authorList>
    </citation>
    <scope>NUCLEOTIDE SEQUENCE [LARGE SCALE GENOMIC DNA]</scope>
    <source>
        <strain evidence="3 4">TISTR 1856</strain>
    </source>
</reference>
<evidence type="ECO:0000259" key="2">
    <source>
        <dbReference type="PROSITE" id="PS51708"/>
    </source>
</evidence>
<dbReference type="SUPFAM" id="SSF55154">
    <property type="entry name" value="CYTH-like phosphatases"/>
    <property type="match status" value="1"/>
</dbReference>
<organism evidence="3 4">
    <name type="scientific">Kineococcus gynurae</name>
    <dbReference type="NCBI Taxonomy" id="452979"/>
    <lineage>
        <taxon>Bacteria</taxon>
        <taxon>Bacillati</taxon>
        <taxon>Actinomycetota</taxon>
        <taxon>Actinomycetes</taxon>
        <taxon>Kineosporiales</taxon>
        <taxon>Kineosporiaceae</taxon>
        <taxon>Kineococcus</taxon>
    </lineage>
</organism>
<gene>
    <name evidence="3" type="ORF">ACFFVI_12780</name>
</gene>
<evidence type="ECO:0000313" key="4">
    <source>
        <dbReference type="Proteomes" id="UP001589748"/>
    </source>
</evidence>
<name>A0ABV5LUV3_9ACTN</name>
<dbReference type="Pfam" id="PF01928">
    <property type="entry name" value="CYTH"/>
    <property type="match status" value="1"/>
</dbReference>
<dbReference type="Proteomes" id="UP001589748">
    <property type="component" value="Unassembled WGS sequence"/>
</dbReference>
<dbReference type="PROSITE" id="PS51708">
    <property type="entry name" value="CHAD"/>
    <property type="match status" value="1"/>
</dbReference>
<evidence type="ECO:0000256" key="1">
    <source>
        <dbReference type="SAM" id="MobiDB-lite"/>
    </source>
</evidence>
<accession>A0ABV5LUV3</accession>
<dbReference type="InterPro" id="IPR033469">
    <property type="entry name" value="CYTH-like_dom_sf"/>
</dbReference>
<keyword evidence="4" id="KW-1185">Reference proteome</keyword>
<dbReference type="RefSeq" id="WP_380137791.1">
    <property type="nucleotide sequence ID" value="NZ_JBHLUI010000008.1"/>
</dbReference>
<dbReference type="EMBL" id="JBHMDM010000007">
    <property type="protein sequence ID" value="MFB9377843.1"/>
    <property type="molecule type" value="Genomic_DNA"/>
</dbReference>
<protein>
    <submittedName>
        <fullName evidence="3">CHAD domain-containing protein</fullName>
    </submittedName>
</protein>
<dbReference type="PANTHER" id="PTHR39339">
    <property type="entry name" value="SLR1444 PROTEIN"/>
    <property type="match status" value="1"/>
</dbReference>
<feature type="region of interest" description="Disordered" evidence="1">
    <location>
        <begin position="258"/>
        <end position="329"/>
    </location>
</feature>
<comment type="caution">
    <text evidence="3">The sequence shown here is derived from an EMBL/GenBank/DDBJ whole genome shotgun (WGS) entry which is preliminary data.</text>
</comment>
<feature type="domain" description="CHAD" evidence="2">
    <location>
        <begin position="329"/>
        <end position="627"/>
    </location>
</feature>
<feature type="compositionally biased region" description="Low complexity" evidence="1">
    <location>
        <begin position="264"/>
        <end position="288"/>
    </location>
</feature>
<dbReference type="InterPro" id="IPR038186">
    <property type="entry name" value="CHAD_dom_sf"/>
</dbReference>
<dbReference type="Gene3D" id="1.40.20.10">
    <property type="entry name" value="CHAD domain"/>
    <property type="match status" value="1"/>
</dbReference>
<sequence length="635" mass="67794">MINEPGQVHVEIEVKYDLAPGAELPTLADLLADLPEAGSRGYREGDLGVHDLEATYFDTEDLRLAGARTTLRRRTGGDDAGWHLKTPGDEGARIERRVPLGRAVKTVPVALRREVEGLDENARLVPVARISTRRRVHTLLDAAGTRLLELCDDTVRAERLLPAGSGGRTESAAETAAVGAVGGAAVGAAGASLPGAVVGATLGAAAGATVGAVRGDDDGSDTWREVELELLDGDRDLFDAVDARLRAAGLTVAGTSSKLQRVLSGASPAPAAPTEAEAGSSATTPAPAMISTEDAPVDVDDRGDGPSRGPAADRTLSPAAPPRKKLGARSPAGDVLVVHLAEQVQQILDQDPGVRADADDSVHKMRVATRRLRSALRTFGPLLEGSTKPLREELKWLAAELGEARDAEVLRNRLVVSVAALDEASDGTPDATPDERAESPEAADGVPQRVHRQLEGRYRVAHDRVLEVLDSERYQSLLDRLQELVERPDLSSKGRRRAEKVLPRRVRKAYTALAELVAAAEATGPGHDRDELLHEARKQAKQVRYAAEAVTAVFGKDAKTFAKAVTAVQEVLGEHQDSVVTREQLRELAAGAPPEVAFAYGRLHAHEELHAAAAESDFEESWDALQAKRLHRWLR</sequence>
<dbReference type="SMART" id="SM01118">
    <property type="entry name" value="CYTH"/>
    <property type="match status" value="1"/>
</dbReference>
<dbReference type="Pfam" id="PF05235">
    <property type="entry name" value="CHAD"/>
    <property type="match status" value="1"/>
</dbReference>
<evidence type="ECO:0000313" key="3">
    <source>
        <dbReference type="EMBL" id="MFB9377843.1"/>
    </source>
</evidence>
<feature type="region of interest" description="Disordered" evidence="1">
    <location>
        <begin position="424"/>
        <end position="449"/>
    </location>
</feature>
<proteinExistence type="predicted"/>
<dbReference type="InterPro" id="IPR007899">
    <property type="entry name" value="CHAD_dom"/>
</dbReference>
<dbReference type="SMART" id="SM00880">
    <property type="entry name" value="CHAD"/>
    <property type="match status" value="1"/>
</dbReference>
<dbReference type="Gene3D" id="2.40.320.10">
    <property type="entry name" value="Hypothetical Protein Pfu-838710-001"/>
    <property type="match status" value="1"/>
</dbReference>
<dbReference type="PANTHER" id="PTHR39339:SF1">
    <property type="entry name" value="CHAD DOMAIN-CONTAINING PROTEIN"/>
    <property type="match status" value="1"/>
</dbReference>
<dbReference type="CDD" id="cd07374">
    <property type="entry name" value="CYTH-like_Pase"/>
    <property type="match status" value="1"/>
</dbReference>